<evidence type="ECO:0000313" key="3">
    <source>
        <dbReference type="Proteomes" id="UP001208689"/>
    </source>
</evidence>
<dbReference type="PROSITE" id="PS00198">
    <property type="entry name" value="4FE4S_FER_1"/>
    <property type="match status" value="2"/>
</dbReference>
<dbReference type="SUPFAM" id="SSF54862">
    <property type="entry name" value="4Fe-4S ferredoxins"/>
    <property type="match status" value="1"/>
</dbReference>
<keyword evidence="3" id="KW-1185">Reference proteome</keyword>
<accession>A0ABY6HW74</accession>
<dbReference type="Proteomes" id="UP001208689">
    <property type="component" value="Chromosome"/>
</dbReference>
<evidence type="ECO:0000313" key="2">
    <source>
        <dbReference type="EMBL" id="UYP47771.1"/>
    </source>
</evidence>
<gene>
    <name evidence="2" type="ORF">NEF87_004056</name>
</gene>
<feature type="domain" description="4Fe-4S ferredoxin-type" evidence="1">
    <location>
        <begin position="279"/>
        <end position="308"/>
    </location>
</feature>
<organism evidence="2 3">
    <name type="scientific">Candidatus Lokiarchaeum ossiferum</name>
    <dbReference type="NCBI Taxonomy" id="2951803"/>
    <lineage>
        <taxon>Archaea</taxon>
        <taxon>Promethearchaeati</taxon>
        <taxon>Promethearchaeota</taxon>
        <taxon>Promethearchaeia</taxon>
        <taxon>Promethearchaeales</taxon>
        <taxon>Promethearchaeaceae</taxon>
        <taxon>Candidatus Lokiarchaeum</taxon>
    </lineage>
</organism>
<name>A0ABY6HW74_9ARCH</name>
<dbReference type="PROSITE" id="PS51379">
    <property type="entry name" value="4FE4S_FER_2"/>
    <property type="match status" value="2"/>
</dbReference>
<dbReference type="PANTHER" id="PTHR43193:SF2">
    <property type="entry name" value="POLYFERREDOXIN PROTEIN FWDF"/>
    <property type="match status" value="1"/>
</dbReference>
<dbReference type="InterPro" id="IPR017896">
    <property type="entry name" value="4Fe4S_Fe-S-bd"/>
</dbReference>
<evidence type="ECO:0000259" key="1">
    <source>
        <dbReference type="PROSITE" id="PS51379"/>
    </source>
</evidence>
<protein>
    <submittedName>
        <fullName evidence="2">Ferredoxin-type protein NapF</fullName>
    </submittedName>
</protein>
<proteinExistence type="predicted"/>
<dbReference type="EMBL" id="CP104013">
    <property type="protein sequence ID" value="UYP47771.1"/>
    <property type="molecule type" value="Genomic_DNA"/>
</dbReference>
<dbReference type="Gene3D" id="3.30.70.20">
    <property type="match status" value="1"/>
</dbReference>
<dbReference type="PANTHER" id="PTHR43193">
    <property type="match status" value="1"/>
</dbReference>
<feature type="domain" description="4Fe-4S ferredoxin-type" evidence="1">
    <location>
        <begin position="313"/>
        <end position="342"/>
    </location>
</feature>
<sequence>MGHISNSYLDLQKRLDKSPQTAPISESLFKILEILFSEEEATLVSKLPIKPFDLATAVKIWKISEEKAKEILFELAEKALVLDFISGDKMMFSLAPPMAGFFEFSLMRTDGKFDRKILSELYHQYLNVEDDFVPTLFGLEVPIDRVFVHEDTIQDTDKSIILDYEKASEVIDTATCITVGTCYCRHKMEHLGKACDNPQEVCLTFNNVAASLSRHGVAKEISKDEAHAILDRVRKLGLVQVGDNRQAGVSWICNCCGCCCEALLGYKRLGYSSNIQSNFEAKIDIDECTACGICVQKCPVDAMDMIETADGLSKAQVNYDRCIGCGVCARFCPSEAISIVRRKELNFTPVDDFERYIINAIETGKLPNLVFDNFNLWSHKILRRLMKIYIKLPKVKRSLVEDQLQSRYLKKMVHLYKKYNKGKLDDFDLENYTHPELSSNKQK</sequence>
<reference evidence="2" key="1">
    <citation type="submission" date="2022-09" db="EMBL/GenBank/DDBJ databases">
        <title>Actin cytoskeleton and complex cell architecture in an #Asgard archaeon.</title>
        <authorList>
            <person name="Ponce Toledo R.I."/>
            <person name="Schleper C."/>
            <person name="Rodrigues Oliveira T."/>
            <person name="Wollweber F."/>
            <person name="Xu J."/>
            <person name="Rittmann S."/>
            <person name="Klingl A."/>
            <person name="Pilhofer M."/>
        </authorList>
    </citation>
    <scope>NUCLEOTIDE SEQUENCE</scope>
    <source>
        <strain evidence="2">B-35</strain>
    </source>
</reference>
<dbReference type="InterPro" id="IPR052977">
    <property type="entry name" value="Polyferredoxin-like_ET"/>
</dbReference>
<dbReference type="InterPro" id="IPR017900">
    <property type="entry name" value="4Fe4S_Fe_S_CS"/>
</dbReference>
<dbReference type="Pfam" id="PF14697">
    <property type="entry name" value="Fer4_21"/>
    <property type="match status" value="1"/>
</dbReference>